<sequence length="193" mass="20329">MNLLDPIGWAIVLLVVGCGFLILEVFIPSGGLLSFFAFVALVASMIVAFNRNLTTGLSFMAIALLAVPLAVGVAFMLWPKTPMGKAILGELPSEEETRPDDPRRSLVGRVGVAQSLMLPSGAILIDGKLIDAVSQGIAIDPGQPVVVVEVKANRVMVRPAGAAETQAAAFESDDVLSRPIEEFGFDSLEDPLA</sequence>
<dbReference type="Pfam" id="PF24961">
    <property type="entry name" value="NfeD_membrane"/>
    <property type="match status" value="1"/>
</dbReference>
<dbReference type="Pfam" id="PF01957">
    <property type="entry name" value="NfeD"/>
    <property type="match status" value="1"/>
</dbReference>
<evidence type="ECO:0000313" key="9">
    <source>
        <dbReference type="Proteomes" id="UP000317909"/>
    </source>
</evidence>
<keyword evidence="2 5" id="KW-0812">Transmembrane</keyword>
<dbReference type="InterPro" id="IPR002810">
    <property type="entry name" value="NfeD-like_C"/>
</dbReference>
<evidence type="ECO:0000256" key="1">
    <source>
        <dbReference type="ARBA" id="ARBA00004141"/>
    </source>
</evidence>
<dbReference type="Proteomes" id="UP000317909">
    <property type="component" value="Chromosome"/>
</dbReference>
<keyword evidence="9" id="KW-1185">Reference proteome</keyword>
<dbReference type="OrthoDB" id="283587at2"/>
<keyword evidence="3 5" id="KW-1133">Transmembrane helix</keyword>
<evidence type="ECO:0000259" key="7">
    <source>
        <dbReference type="Pfam" id="PF24961"/>
    </source>
</evidence>
<protein>
    <submittedName>
        <fullName evidence="8">Uncharacterized protein</fullName>
    </submittedName>
</protein>
<dbReference type="GO" id="GO:0016020">
    <property type="term" value="C:membrane"/>
    <property type="evidence" value="ECO:0007669"/>
    <property type="project" value="UniProtKB-SubCell"/>
</dbReference>
<evidence type="ECO:0000256" key="3">
    <source>
        <dbReference type="ARBA" id="ARBA00022989"/>
    </source>
</evidence>
<dbReference type="PANTHER" id="PTHR33507">
    <property type="entry name" value="INNER MEMBRANE PROTEIN YBBJ"/>
    <property type="match status" value="1"/>
</dbReference>
<feature type="transmembrane region" description="Helical" evidence="5">
    <location>
        <begin position="56"/>
        <end position="78"/>
    </location>
</feature>
<feature type="domain" description="NfeD integral membrane" evidence="7">
    <location>
        <begin position="9"/>
        <end position="77"/>
    </location>
</feature>
<evidence type="ECO:0000256" key="5">
    <source>
        <dbReference type="SAM" id="Phobius"/>
    </source>
</evidence>
<evidence type="ECO:0000256" key="2">
    <source>
        <dbReference type="ARBA" id="ARBA00022692"/>
    </source>
</evidence>
<organism evidence="8 9">
    <name type="scientific">Lacipirellula limnantheis</name>
    <dbReference type="NCBI Taxonomy" id="2528024"/>
    <lineage>
        <taxon>Bacteria</taxon>
        <taxon>Pseudomonadati</taxon>
        <taxon>Planctomycetota</taxon>
        <taxon>Planctomycetia</taxon>
        <taxon>Pirellulales</taxon>
        <taxon>Lacipirellulaceae</taxon>
        <taxon>Lacipirellula</taxon>
    </lineage>
</organism>
<dbReference type="InterPro" id="IPR052165">
    <property type="entry name" value="Membrane_assoc_protease"/>
</dbReference>
<evidence type="ECO:0000259" key="6">
    <source>
        <dbReference type="Pfam" id="PF01957"/>
    </source>
</evidence>
<feature type="transmembrane region" description="Helical" evidence="5">
    <location>
        <begin position="6"/>
        <end position="27"/>
    </location>
</feature>
<name>A0A517TS80_9BACT</name>
<reference evidence="8 9" key="1">
    <citation type="submission" date="2019-02" db="EMBL/GenBank/DDBJ databases">
        <title>Deep-cultivation of Planctomycetes and their phenomic and genomic characterization uncovers novel biology.</title>
        <authorList>
            <person name="Wiegand S."/>
            <person name="Jogler M."/>
            <person name="Boedeker C."/>
            <person name="Pinto D."/>
            <person name="Vollmers J."/>
            <person name="Rivas-Marin E."/>
            <person name="Kohn T."/>
            <person name="Peeters S.H."/>
            <person name="Heuer A."/>
            <person name="Rast P."/>
            <person name="Oberbeckmann S."/>
            <person name="Bunk B."/>
            <person name="Jeske O."/>
            <person name="Meyerdierks A."/>
            <person name="Storesund J.E."/>
            <person name="Kallscheuer N."/>
            <person name="Luecker S."/>
            <person name="Lage O.M."/>
            <person name="Pohl T."/>
            <person name="Merkel B.J."/>
            <person name="Hornburger P."/>
            <person name="Mueller R.-W."/>
            <person name="Bruemmer F."/>
            <person name="Labrenz M."/>
            <person name="Spormann A.M."/>
            <person name="Op den Camp H."/>
            <person name="Overmann J."/>
            <person name="Amann R."/>
            <person name="Jetten M.S.M."/>
            <person name="Mascher T."/>
            <person name="Medema M.H."/>
            <person name="Devos D.P."/>
            <person name="Kaster A.-K."/>
            <person name="Ovreas L."/>
            <person name="Rohde M."/>
            <person name="Galperin M.Y."/>
            <person name="Jogler C."/>
        </authorList>
    </citation>
    <scope>NUCLEOTIDE SEQUENCE [LARGE SCALE GENOMIC DNA]</scope>
    <source>
        <strain evidence="8 9">I41</strain>
    </source>
</reference>
<dbReference type="SUPFAM" id="SSF141322">
    <property type="entry name" value="NfeD domain-like"/>
    <property type="match status" value="1"/>
</dbReference>
<evidence type="ECO:0000313" key="8">
    <source>
        <dbReference type="EMBL" id="QDT71221.1"/>
    </source>
</evidence>
<dbReference type="InterPro" id="IPR012340">
    <property type="entry name" value="NA-bd_OB-fold"/>
</dbReference>
<dbReference type="KEGG" id="llh:I41_03770"/>
<keyword evidence="4 5" id="KW-0472">Membrane</keyword>
<accession>A0A517TS80</accession>
<dbReference type="InterPro" id="IPR056739">
    <property type="entry name" value="NfeD_membrane"/>
</dbReference>
<proteinExistence type="predicted"/>
<gene>
    <name evidence="8" type="ORF">I41_03770</name>
</gene>
<dbReference type="RefSeq" id="WP_145430373.1">
    <property type="nucleotide sequence ID" value="NZ_CP036339.1"/>
</dbReference>
<evidence type="ECO:0000256" key="4">
    <source>
        <dbReference type="ARBA" id="ARBA00023136"/>
    </source>
</evidence>
<feature type="domain" description="NfeD-like C-terminal" evidence="6">
    <location>
        <begin position="105"/>
        <end position="159"/>
    </location>
</feature>
<comment type="subcellular location">
    <subcellularLocation>
        <location evidence="1">Membrane</location>
        <topology evidence="1">Multi-pass membrane protein</topology>
    </subcellularLocation>
</comment>
<dbReference type="Gene3D" id="2.40.50.140">
    <property type="entry name" value="Nucleic acid-binding proteins"/>
    <property type="match status" value="1"/>
</dbReference>
<dbReference type="AlphaFoldDB" id="A0A517TS80"/>
<feature type="transmembrane region" description="Helical" evidence="5">
    <location>
        <begin position="32"/>
        <end position="50"/>
    </location>
</feature>
<dbReference type="EMBL" id="CP036339">
    <property type="protein sequence ID" value="QDT71221.1"/>
    <property type="molecule type" value="Genomic_DNA"/>
</dbReference>